<dbReference type="AlphaFoldDB" id="A0A8T4GXE1"/>
<evidence type="ECO:0000313" key="3">
    <source>
        <dbReference type="Proteomes" id="UP000823736"/>
    </source>
</evidence>
<dbReference type="OrthoDB" id="346372at2157"/>
<dbReference type="EMBL" id="JAGGLC010000002">
    <property type="protein sequence ID" value="MBP1986822.1"/>
    <property type="molecule type" value="Genomic_DNA"/>
</dbReference>
<keyword evidence="1" id="KW-0732">Signal</keyword>
<gene>
    <name evidence="2" type="ORF">J2753_001316</name>
</gene>
<accession>A0A8T4GXE1</accession>
<dbReference type="SUPFAM" id="SSF53850">
    <property type="entry name" value="Periplasmic binding protein-like II"/>
    <property type="match status" value="1"/>
</dbReference>
<reference evidence="2" key="1">
    <citation type="submission" date="2021-03" db="EMBL/GenBank/DDBJ databases">
        <title>Genomic Encyclopedia of Type Strains, Phase IV (KMG-IV): sequencing the most valuable type-strain genomes for metagenomic binning, comparative biology and taxonomic classification.</title>
        <authorList>
            <person name="Goeker M."/>
        </authorList>
    </citation>
    <scope>NUCLEOTIDE SEQUENCE</scope>
    <source>
        <strain evidence="2">DSM 26232</strain>
    </source>
</reference>
<dbReference type="RefSeq" id="WP_209491099.1">
    <property type="nucleotide sequence ID" value="NZ_JAGGLC010000002.1"/>
</dbReference>
<dbReference type="Gene3D" id="3.40.190.10">
    <property type="entry name" value="Periplasmic binding protein-like II"/>
    <property type="match status" value="2"/>
</dbReference>
<proteinExistence type="predicted"/>
<protein>
    <submittedName>
        <fullName evidence="2">Putative spermidine/putrescine transport system substrate-binding protein</fullName>
    </submittedName>
</protein>
<dbReference type="Proteomes" id="UP000823736">
    <property type="component" value="Unassembled WGS sequence"/>
</dbReference>
<dbReference type="PANTHER" id="PTHR30006:SF2">
    <property type="entry name" value="ABC TRANSPORTER SUBSTRATE-BINDING PROTEIN"/>
    <property type="match status" value="1"/>
</dbReference>
<comment type="caution">
    <text evidence="2">The sequence shown here is derived from an EMBL/GenBank/DDBJ whole genome shotgun (WGS) entry which is preliminary data.</text>
</comment>
<dbReference type="InterPro" id="IPR006059">
    <property type="entry name" value="SBP"/>
</dbReference>
<evidence type="ECO:0000256" key="1">
    <source>
        <dbReference type="ARBA" id="ARBA00022729"/>
    </source>
</evidence>
<organism evidence="2 3">
    <name type="scientific">Halolamina salifodinae</name>
    <dbReference type="NCBI Taxonomy" id="1202767"/>
    <lineage>
        <taxon>Archaea</taxon>
        <taxon>Methanobacteriati</taxon>
        <taxon>Methanobacteriota</taxon>
        <taxon>Stenosarchaea group</taxon>
        <taxon>Halobacteria</taxon>
        <taxon>Halobacteriales</taxon>
        <taxon>Haloferacaceae</taxon>
    </lineage>
</organism>
<sequence>MPDDTSQGLLRREYLKRAGAGAAGAAGLAGCLGGGGDGPNSIVVGIWGGSWQETMIDAVCDRYEEDTGISLEYVVGDNTDRFNRLISQRDDPPVDVSQQDGGGLVRGENEDLWLELNEEIVPRISEVPSQFKSDYWTLQIFAASSLLYNTETMDSAPESWGAYLNPEYQGRVGLYTQDPTHDLLAFALYQTDGEDPTAMDQAFDMYEEVVAEMDPVYITSSDEYGNRWQNGELDISRYWSARAASWADSGAPVSFSIPSAGAFTTNFGNAIPRNIPEEKVDAAGEFINYTLQQEGAQVIAEQMYYTNPIPDIEYPEDVQDKLIQQEDLELLQVPPFDFIAENRSDWQQRVQEIIDEHS</sequence>
<evidence type="ECO:0000313" key="2">
    <source>
        <dbReference type="EMBL" id="MBP1986822.1"/>
    </source>
</evidence>
<keyword evidence="3" id="KW-1185">Reference proteome</keyword>
<name>A0A8T4GXE1_9EURY</name>
<dbReference type="PANTHER" id="PTHR30006">
    <property type="entry name" value="THIAMINE-BINDING PERIPLASMIC PROTEIN-RELATED"/>
    <property type="match status" value="1"/>
</dbReference>
<dbReference type="Pfam" id="PF13416">
    <property type="entry name" value="SBP_bac_8"/>
    <property type="match status" value="1"/>
</dbReference>